<evidence type="ECO:0000313" key="1">
    <source>
        <dbReference type="EMBL" id="QPM91420.1"/>
    </source>
</evidence>
<dbReference type="KEGG" id="palw:PSAL_026730"/>
<protein>
    <submittedName>
        <fullName evidence="1">Uncharacterized protein</fullName>
    </submittedName>
</protein>
<reference evidence="1 2" key="1">
    <citation type="submission" date="2020-08" db="EMBL/GenBank/DDBJ databases">
        <title>Genome sequence of Rhodobacteraceae bacterium Lw-13e.</title>
        <authorList>
            <person name="Poehlein A."/>
            <person name="Wolter L."/>
            <person name="Daniel R."/>
            <person name="Brinkhoff T."/>
        </authorList>
    </citation>
    <scope>NUCLEOTIDE SEQUENCE [LARGE SCALE GENOMIC DNA]</scope>
    <source>
        <strain evidence="1 2">Lw-13e</strain>
    </source>
</reference>
<gene>
    <name evidence="1" type="ORF">PSAL_026730</name>
</gene>
<name>A0A418SBH3_9RHOB</name>
<organism evidence="1 2">
    <name type="scientific">Pseudooceanicola algae</name>
    <dbReference type="NCBI Taxonomy" id="1537215"/>
    <lineage>
        <taxon>Bacteria</taxon>
        <taxon>Pseudomonadati</taxon>
        <taxon>Pseudomonadota</taxon>
        <taxon>Alphaproteobacteria</taxon>
        <taxon>Rhodobacterales</taxon>
        <taxon>Paracoccaceae</taxon>
        <taxon>Pseudooceanicola</taxon>
    </lineage>
</organism>
<sequence length="127" mass="14333">MRGREVFLVGSVTGHPVLGDRRIQTSTLIHLSPDREWARTLSRWYKLGPAFVPKLPGEYLDDVLPGYLVAVDKGVISLPIHVALKCIARRTQQVFDLAFKAGYDDLIPELSRLARAWPVCQEKSCFK</sequence>
<dbReference type="Proteomes" id="UP000283786">
    <property type="component" value="Chromosome"/>
</dbReference>
<keyword evidence="2" id="KW-1185">Reference proteome</keyword>
<evidence type="ECO:0000313" key="2">
    <source>
        <dbReference type="Proteomes" id="UP000283786"/>
    </source>
</evidence>
<dbReference type="AlphaFoldDB" id="A0A418SBH3"/>
<proteinExistence type="predicted"/>
<accession>A0A418SBH3</accession>
<dbReference type="Pfam" id="PF20339">
    <property type="entry name" value="DUF6634"/>
    <property type="match status" value="1"/>
</dbReference>
<dbReference type="EMBL" id="CP060436">
    <property type="protein sequence ID" value="QPM91420.1"/>
    <property type="molecule type" value="Genomic_DNA"/>
</dbReference>
<dbReference type="InterPro" id="IPR046574">
    <property type="entry name" value="DUF6634"/>
</dbReference>